<dbReference type="Proteomes" id="UP000549616">
    <property type="component" value="Unassembled WGS sequence"/>
</dbReference>
<sequence>MKSEPIPVVLVAGYLGSGKTTLVNHLLTHARDHRIGVIVNDFGRINVDALAVAGQVDAMLPMGNGCLCCAVDTAGLDRMLERLAEPGQGIDAIVIEASGLAEPRDLVRMLLASENPRIAYGGLVEVVDAVEFETNRLRHPELDEHLRFADLVVLNKADQRDDPGIVELIRKVSDGRPVVPASFGAIDPGLLFDAGERRPVARQLSFDDLRHEDGHHHEHLHDAYGSVEFSSDTPLHPRRLLAFLTERPAGLYRMKGPVDFGVPGHEGRFLLQTVGPYLRFHRSPWDGPPGTRLVLIGTGLDADDLLRRLAACAEPDPEARTERAILPVLKYCEDHA</sequence>
<dbReference type="SUPFAM" id="SSF52540">
    <property type="entry name" value="P-loop containing nucleoside triphosphate hydrolases"/>
    <property type="match status" value="1"/>
</dbReference>
<dbReference type="EMBL" id="JACCFK010000002">
    <property type="protein sequence ID" value="NYI93442.1"/>
    <property type="molecule type" value="Genomic_DNA"/>
</dbReference>
<dbReference type="Pfam" id="PF07683">
    <property type="entry name" value="CobW_C"/>
    <property type="match status" value="1"/>
</dbReference>
<dbReference type="Gene3D" id="3.30.1220.10">
    <property type="entry name" value="CobW-like, C-terminal domain"/>
    <property type="match status" value="1"/>
</dbReference>
<evidence type="ECO:0000256" key="3">
    <source>
        <dbReference type="ARBA" id="ARBA00023186"/>
    </source>
</evidence>
<keyword evidence="2" id="KW-0378">Hydrolase</keyword>
<dbReference type="InterPro" id="IPR003495">
    <property type="entry name" value="CobW/HypB/UreG_nucleotide-bd"/>
</dbReference>
<evidence type="ECO:0000256" key="2">
    <source>
        <dbReference type="ARBA" id="ARBA00022801"/>
    </source>
</evidence>
<evidence type="ECO:0000313" key="7">
    <source>
        <dbReference type="EMBL" id="NYI93442.1"/>
    </source>
</evidence>
<dbReference type="AlphaFoldDB" id="A0A853BFJ4"/>
<dbReference type="InterPro" id="IPR027417">
    <property type="entry name" value="P-loop_NTPase"/>
</dbReference>
<proteinExistence type="inferred from homology"/>
<evidence type="ECO:0000256" key="5">
    <source>
        <dbReference type="ARBA" id="ARBA00049117"/>
    </source>
</evidence>
<dbReference type="GO" id="GO:0016787">
    <property type="term" value="F:hydrolase activity"/>
    <property type="evidence" value="ECO:0007669"/>
    <property type="project" value="UniProtKB-KW"/>
</dbReference>
<name>A0A853BFJ4_9PSEU</name>
<keyword evidence="8" id="KW-1185">Reference proteome</keyword>
<accession>A0A853BFJ4</accession>
<dbReference type="InterPro" id="IPR011629">
    <property type="entry name" value="CobW-like_C"/>
</dbReference>
<keyword evidence="1" id="KW-0547">Nucleotide-binding</keyword>
<organism evidence="7 8">
    <name type="scientific">Amycolatopsis endophytica</name>
    <dbReference type="NCBI Taxonomy" id="860233"/>
    <lineage>
        <taxon>Bacteria</taxon>
        <taxon>Bacillati</taxon>
        <taxon>Actinomycetota</taxon>
        <taxon>Actinomycetes</taxon>
        <taxon>Pseudonocardiales</taxon>
        <taxon>Pseudonocardiaceae</taxon>
        <taxon>Amycolatopsis</taxon>
    </lineage>
</organism>
<dbReference type="InterPro" id="IPR036627">
    <property type="entry name" value="CobW-likC_sf"/>
</dbReference>
<evidence type="ECO:0000256" key="4">
    <source>
        <dbReference type="ARBA" id="ARBA00034320"/>
    </source>
</evidence>
<dbReference type="GO" id="GO:0000166">
    <property type="term" value="F:nucleotide binding"/>
    <property type="evidence" value="ECO:0007669"/>
    <property type="project" value="UniProtKB-KW"/>
</dbReference>
<dbReference type="SMART" id="SM00833">
    <property type="entry name" value="CobW_C"/>
    <property type="match status" value="1"/>
</dbReference>
<protein>
    <submittedName>
        <fullName evidence="7">G3E family GTPase</fullName>
    </submittedName>
</protein>
<dbReference type="Pfam" id="PF02492">
    <property type="entry name" value="cobW"/>
    <property type="match status" value="1"/>
</dbReference>
<evidence type="ECO:0000259" key="6">
    <source>
        <dbReference type="SMART" id="SM00833"/>
    </source>
</evidence>
<dbReference type="PANTHER" id="PTHR13748">
    <property type="entry name" value="COBW-RELATED"/>
    <property type="match status" value="1"/>
</dbReference>
<evidence type="ECO:0000313" key="8">
    <source>
        <dbReference type="Proteomes" id="UP000549616"/>
    </source>
</evidence>
<dbReference type="InterPro" id="IPR051316">
    <property type="entry name" value="Zinc-reg_GTPase_activator"/>
</dbReference>
<keyword evidence="3" id="KW-0143">Chaperone</keyword>
<dbReference type="RefSeq" id="WP_376772986.1">
    <property type="nucleotide sequence ID" value="NZ_JACCFK010000002.1"/>
</dbReference>
<dbReference type="CDD" id="cd03112">
    <property type="entry name" value="CobW-like"/>
    <property type="match status" value="1"/>
</dbReference>
<reference evidence="7 8" key="1">
    <citation type="submission" date="2020-07" db="EMBL/GenBank/DDBJ databases">
        <title>Sequencing the genomes of 1000 actinobacteria strains.</title>
        <authorList>
            <person name="Klenk H.-P."/>
        </authorList>
    </citation>
    <scope>NUCLEOTIDE SEQUENCE [LARGE SCALE GENOMIC DNA]</scope>
    <source>
        <strain evidence="7 8">DSM 104006</strain>
    </source>
</reference>
<comment type="catalytic activity">
    <reaction evidence="5">
        <text>GTP + H2O = GDP + phosphate + H(+)</text>
        <dbReference type="Rhea" id="RHEA:19669"/>
        <dbReference type="ChEBI" id="CHEBI:15377"/>
        <dbReference type="ChEBI" id="CHEBI:15378"/>
        <dbReference type="ChEBI" id="CHEBI:37565"/>
        <dbReference type="ChEBI" id="CHEBI:43474"/>
        <dbReference type="ChEBI" id="CHEBI:58189"/>
    </reaction>
    <physiologicalReaction direction="left-to-right" evidence="5">
        <dbReference type="Rhea" id="RHEA:19670"/>
    </physiologicalReaction>
</comment>
<comment type="similarity">
    <text evidence="4">Belongs to the SIMIBI class G3E GTPase family. ZNG1 subfamily.</text>
</comment>
<dbReference type="GO" id="GO:0005737">
    <property type="term" value="C:cytoplasm"/>
    <property type="evidence" value="ECO:0007669"/>
    <property type="project" value="TreeGrafter"/>
</dbReference>
<gene>
    <name evidence="7" type="ORF">HNR02_006817</name>
</gene>
<dbReference type="PANTHER" id="PTHR13748:SF62">
    <property type="entry name" value="COBW DOMAIN-CONTAINING PROTEIN"/>
    <property type="match status" value="1"/>
</dbReference>
<feature type="domain" description="CobW C-terminal" evidence="6">
    <location>
        <begin position="224"/>
        <end position="313"/>
    </location>
</feature>
<dbReference type="SUPFAM" id="SSF90002">
    <property type="entry name" value="Hypothetical protein YjiA, C-terminal domain"/>
    <property type="match status" value="1"/>
</dbReference>
<comment type="caution">
    <text evidence="7">The sequence shown here is derived from an EMBL/GenBank/DDBJ whole genome shotgun (WGS) entry which is preliminary data.</text>
</comment>
<dbReference type="Gene3D" id="3.40.50.300">
    <property type="entry name" value="P-loop containing nucleotide triphosphate hydrolases"/>
    <property type="match status" value="1"/>
</dbReference>
<evidence type="ECO:0000256" key="1">
    <source>
        <dbReference type="ARBA" id="ARBA00022741"/>
    </source>
</evidence>